<keyword evidence="2" id="KW-0732">Signal</keyword>
<name>A0A8J5JAH5_HOMAM</name>
<organism evidence="3 4">
    <name type="scientific">Homarus americanus</name>
    <name type="common">American lobster</name>
    <dbReference type="NCBI Taxonomy" id="6706"/>
    <lineage>
        <taxon>Eukaryota</taxon>
        <taxon>Metazoa</taxon>
        <taxon>Ecdysozoa</taxon>
        <taxon>Arthropoda</taxon>
        <taxon>Crustacea</taxon>
        <taxon>Multicrustacea</taxon>
        <taxon>Malacostraca</taxon>
        <taxon>Eumalacostraca</taxon>
        <taxon>Eucarida</taxon>
        <taxon>Decapoda</taxon>
        <taxon>Pleocyemata</taxon>
        <taxon>Astacidea</taxon>
        <taxon>Nephropoidea</taxon>
        <taxon>Nephropidae</taxon>
        <taxon>Homarus</taxon>
    </lineage>
</organism>
<feature type="region of interest" description="Disordered" evidence="1">
    <location>
        <begin position="438"/>
        <end position="461"/>
    </location>
</feature>
<feature type="compositionally biased region" description="Low complexity" evidence="1">
    <location>
        <begin position="288"/>
        <end position="301"/>
    </location>
</feature>
<accession>A0A8J5JAH5</accession>
<evidence type="ECO:0000256" key="2">
    <source>
        <dbReference type="SAM" id="SignalP"/>
    </source>
</evidence>
<feature type="compositionally biased region" description="Basic and acidic residues" evidence="1">
    <location>
        <begin position="277"/>
        <end position="287"/>
    </location>
</feature>
<evidence type="ECO:0000313" key="4">
    <source>
        <dbReference type="Proteomes" id="UP000747542"/>
    </source>
</evidence>
<gene>
    <name evidence="3" type="ORF">Hamer_G020918</name>
</gene>
<evidence type="ECO:0000313" key="3">
    <source>
        <dbReference type="EMBL" id="KAG7155192.1"/>
    </source>
</evidence>
<feature type="compositionally biased region" description="Low complexity" evidence="1">
    <location>
        <begin position="192"/>
        <end position="210"/>
    </location>
</feature>
<protein>
    <submittedName>
        <fullName evidence="3">Uncharacterized protein</fullName>
    </submittedName>
</protein>
<keyword evidence="4" id="KW-1185">Reference proteome</keyword>
<feature type="region of interest" description="Disordered" evidence="1">
    <location>
        <begin position="274"/>
        <end position="301"/>
    </location>
</feature>
<dbReference type="Proteomes" id="UP000747542">
    <property type="component" value="Unassembled WGS sequence"/>
</dbReference>
<comment type="caution">
    <text evidence="3">The sequence shown here is derived from an EMBL/GenBank/DDBJ whole genome shotgun (WGS) entry which is preliminary data.</text>
</comment>
<feature type="region of interest" description="Disordered" evidence="1">
    <location>
        <begin position="170"/>
        <end position="210"/>
    </location>
</feature>
<reference evidence="3" key="1">
    <citation type="journal article" date="2021" name="Sci. Adv.">
        <title>The American lobster genome reveals insights on longevity, neural, and immune adaptations.</title>
        <authorList>
            <person name="Polinski J.M."/>
            <person name="Zimin A.V."/>
            <person name="Clark K.F."/>
            <person name="Kohn A.B."/>
            <person name="Sadowski N."/>
            <person name="Timp W."/>
            <person name="Ptitsyn A."/>
            <person name="Khanna P."/>
            <person name="Romanova D.Y."/>
            <person name="Williams P."/>
            <person name="Greenwood S.J."/>
            <person name="Moroz L.L."/>
            <person name="Walt D.R."/>
            <person name="Bodnar A.G."/>
        </authorList>
    </citation>
    <scope>NUCLEOTIDE SEQUENCE</scope>
    <source>
        <strain evidence="3">GMGI-L3</strain>
    </source>
</reference>
<evidence type="ECO:0000256" key="1">
    <source>
        <dbReference type="SAM" id="MobiDB-lite"/>
    </source>
</evidence>
<dbReference type="AlphaFoldDB" id="A0A8J5JAH5"/>
<feature type="compositionally biased region" description="Polar residues" evidence="1">
    <location>
        <begin position="443"/>
        <end position="461"/>
    </location>
</feature>
<feature type="chain" id="PRO_5035249644" evidence="2">
    <location>
        <begin position="18"/>
        <end position="461"/>
    </location>
</feature>
<sequence length="461" mass="48796">MKVVLVVTMMGAALVAGRSIDNPAEFPDQPSGMTKAVATVGGQGKARAIVVPPPVEVSSKTLIVTGNARKGKVIEIGDDGIPIIHGVREPDDPNDTHVYRNARVFPVSDSNVTFLTPTQMFSVIPHTNSCSSSSSDHVHYFLPYPSGPTTFRIVNNKLITAEDEVKANKVEGRSVSGESAKPATDRQARVLTQGSQQQTQGGFKPSSIVAVAPSSSSSSLKQVALEDGGPKYPDFYYRRFFNNERTGVVAEASFEDDNISTSSEQVVSYSYLAAPKDSSRSSSDSRDVVYGSGSAAKPPAQSLSLVVSPSASAAKPSAQSLTLVASPSSFEPVRTSSVAATSLSNAVPIGHSSQSNFAVHHDVSHLDTSSNYGVLHQSALSTPPPHAPHTVYKANPEHFVIKDSTFQAHPGAPTFNIPIPVPTNQANHHHIRHNTESQVDLPFSSSDSQSHNPAVTSSPEV</sequence>
<proteinExistence type="predicted"/>
<feature type="signal peptide" evidence="2">
    <location>
        <begin position="1"/>
        <end position="17"/>
    </location>
</feature>
<dbReference type="EMBL" id="JAHLQT010042628">
    <property type="protein sequence ID" value="KAG7155192.1"/>
    <property type="molecule type" value="Genomic_DNA"/>
</dbReference>